<evidence type="ECO:0000313" key="3">
    <source>
        <dbReference type="EMBL" id="KAH9316665.1"/>
    </source>
</evidence>
<sequence>KTRHPIHIPISLSRSSAAKRNRILTSLCKIPTAKSNKTLLRLCENLTTKTMTRGKKDMEMAKSGYSDAKNRGDREEEARWANQIGHLLKERGEYVEALKWFRIDYELSLKHFPQKQLMPTCQSIGEMYLRLERFDDALVYQKKHLKFAQEVDDLVEQQRASTQLGRTYFDIYDKNEDNYSALKKAKKYVKMSLELARTLKHNPPSRNSPSFVKELVDAYNNMGLLKIYLEDYIEAERVLQEGLRICDEEEVGDNDDGRTRLHHNLGRIYIEIKEWEKATAHVDIDIKICQNIPHPQGEANGLINLGLIHYKLQKYDDALLCYKRALRIANKLEDEDALVKSVKVNIESTEEALKIMGELVQEEQQLKKLARDARLAIGTASQRRHQIKLHKCLKRLIELAINIEAWPKYLEYAKKEKNVAKELRDMEKLSDAFLDIGEAYYNLRKFDKAKKWHMKSWKASKSIHNLEGQAVANINIGNALDSAGEWTEALEAYREGYETAVQGKVISSQSTALQNMHYSYMLRFDNLEDARKLEPDIERLKAIIAEKGHNKDSDNERLSETESESDNSKNLSDEKMTEYPSPVFLTQRIPDRDHLLERDTDDLSGQGANTHRLDEDDLPLSQYLHSCKNGFQRKNSLQEMRGKDKCQTPSSLEGNYDSQKKVNNGLLPKVVTSEQLIGCKRPRIVISDDESGDHSEDSHVNPHDKNSKHSIVEFPDKMSTLSSERLTSKAREIHTSLHALGKTSADGSSGNSKGVTEASNSVRKGVDLLTVPVQMRNLDSSISVKIDETILTVDVREPDQYDLKTIGWLKVEAVQQYCLQIYNSKSSGLKPIVEELAYNGNICKSDELVKDLIASLGPGDMIDAIVKGWVRLTLAERYLISCKGCNQTPNQMLLAKLNNLKVSEDEVVASNCELDDVSVLPLLKALGTDGTFSLLDLSHNCLGNQTVHCIQEMIAASNNKNLGLTLDLHDNQLGASALLQLCQCNVSLSRLEVLNLSGNRLTDASARHISTIIEECKALAILNLEGCTLTGRTIQRISNALSLESGLVKLSIGKNPISGNSMSDLLKKLSMLGSFSDLDLTNVELNKTSIDSLCHLLQTSSSISTLAIAGTNIGMDGALKLSSTLAKRVMAVTVLDMSFCGLDLLGGRKTLQRLHCT</sequence>
<dbReference type="GO" id="GO:0009933">
    <property type="term" value="P:meristem structural organization"/>
    <property type="evidence" value="ECO:0007669"/>
    <property type="project" value="InterPro"/>
</dbReference>
<keyword evidence="4" id="KW-1185">Reference proteome</keyword>
<keyword evidence="1" id="KW-0802">TPR repeat</keyword>
<dbReference type="InterPro" id="IPR044227">
    <property type="entry name" value="TONSOKU"/>
</dbReference>
<feature type="repeat" description="TPR" evidence="1">
    <location>
        <begin position="299"/>
        <end position="332"/>
    </location>
</feature>
<dbReference type="Proteomes" id="UP000824469">
    <property type="component" value="Unassembled WGS sequence"/>
</dbReference>
<dbReference type="EMBL" id="JAHRHJ020000005">
    <property type="protein sequence ID" value="KAH9316665.1"/>
    <property type="molecule type" value="Genomic_DNA"/>
</dbReference>
<dbReference type="AlphaFoldDB" id="A0AA38G755"/>
<comment type="caution">
    <text evidence="3">The sequence shown here is derived from an EMBL/GenBank/DDBJ whole genome shotgun (WGS) entry which is preliminary data.</text>
</comment>
<evidence type="ECO:0000313" key="4">
    <source>
        <dbReference type="Proteomes" id="UP000824469"/>
    </source>
</evidence>
<feature type="compositionally biased region" description="Basic and acidic residues" evidence="2">
    <location>
        <begin position="692"/>
        <end position="710"/>
    </location>
</feature>
<dbReference type="PANTHER" id="PTHR47684:SF1">
    <property type="entry name" value="PROTEIN TONSOKU"/>
    <property type="match status" value="1"/>
</dbReference>
<dbReference type="SUPFAM" id="SSF48452">
    <property type="entry name" value="TPR-like"/>
    <property type="match status" value="2"/>
</dbReference>
<feature type="region of interest" description="Disordered" evidence="2">
    <location>
        <begin position="687"/>
        <end position="710"/>
    </location>
</feature>
<dbReference type="SUPFAM" id="SSF52047">
    <property type="entry name" value="RNI-like"/>
    <property type="match status" value="1"/>
</dbReference>
<dbReference type="Pfam" id="PF13424">
    <property type="entry name" value="TPR_12"/>
    <property type="match status" value="1"/>
</dbReference>
<dbReference type="Gene3D" id="1.25.40.10">
    <property type="entry name" value="Tetratricopeptide repeat domain"/>
    <property type="match status" value="2"/>
</dbReference>
<dbReference type="InterPro" id="IPR032675">
    <property type="entry name" value="LRR_dom_sf"/>
</dbReference>
<feature type="compositionally biased region" description="Basic and acidic residues" evidence="2">
    <location>
        <begin position="548"/>
        <end position="560"/>
    </location>
</feature>
<dbReference type="PANTHER" id="PTHR47684">
    <property type="entry name" value="PROTEIN TONSOKU"/>
    <property type="match status" value="1"/>
</dbReference>
<feature type="region of interest" description="Disordered" evidence="2">
    <location>
        <begin position="635"/>
        <end position="661"/>
    </location>
</feature>
<gene>
    <name evidence="3" type="ORF">KI387_025292</name>
</gene>
<dbReference type="GO" id="GO:0005634">
    <property type="term" value="C:nucleus"/>
    <property type="evidence" value="ECO:0007669"/>
    <property type="project" value="InterPro"/>
</dbReference>
<feature type="compositionally biased region" description="Polar residues" evidence="2">
    <location>
        <begin position="745"/>
        <end position="759"/>
    </location>
</feature>
<dbReference type="InterPro" id="IPR019734">
    <property type="entry name" value="TPR_rpt"/>
</dbReference>
<dbReference type="OMA" id="VKPCCRK"/>
<proteinExistence type="predicted"/>
<dbReference type="Gene3D" id="3.80.10.10">
    <property type="entry name" value="Ribonuclease Inhibitor"/>
    <property type="match status" value="1"/>
</dbReference>
<evidence type="ECO:0008006" key="5">
    <source>
        <dbReference type="Google" id="ProtNLM"/>
    </source>
</evidence>
<protein>
    <recommendedName>
        <fullName evidence="5">TONSOKU</fullName>
    </recommendedName>
</protein>
<organism evidence="3 4">
    <name type="scientific">Taxus chinensis</name>
    <name type="common">Chinese yew</name>
    <name type="synonym">Taxus wallichiana var. chinensis</name>
    <dbReference type="NCBI Taxonomy" id="29808"/>
    <lineage>
        <taxon>Eukaryota</taxon>
        <taxon>Viridiplantae</taxon>
        <taxon>Streptophyta</taxon>
        <taxon>Embryophyta</taxon>
        <taxon>Tracheophyta</taxon>
        <taxon>Spermatophyta</taxon>
        <taxon>Pinopsida</taxon>
        <taxon>Pinidae</taxon>
        <taxon>Conifers II</taxon>
        <taxon>Cupressales</taxon>
        <taxon>Taxaceae</taxon>
        <taxon>Taxus</taxon>
    </lineage>
</organism>
<dbReference type="GO" id="GO:0072423">
    <property type="term" value="P:response to DNA damage checkpoint signaling"/>
    <property type="evidence" value="ECO:0007669"/>
    <property type="project" value="InterPro"/>
</dbReference>
<dbReference type="InterPro" id="IPR011990">
    <property type="entry name" value="TPR-like_helical_dom_sf"/>
</dbReference>
<feature type="region of interest" description="Disordered" evidence="2">
    <location>
        <begin position="548"/>
        <end position="581"/>
    </location>
</feature>
<feature type="compositionally biased region" description="Polar residues" evidence="2">
    <location>
        <begin position="647"/>
        <end position="657"/>
    </location>
</feature>
<accession>A0AA38G755</accession>
<evidence type="ECO:0000256" key="1">
    <source>
        <dbReference type="PROSITE-ProRule" id="PRU00339"/>
    </source>
</evidence>
<reference evidence="3 4" key="1">
    <citation type="journal article" date="2021" name="Nat. Plants">
        <title>The Taxus genome provides insights into paclitaxel biosynthesis.</title>
        <authorList>
            <person name="Xiong X."/>
            <person name="Gou J."/>
            <person name="Liao Q."/>
            <person name="Li Y."/>
            <person name="Zhou Q."/>
            <person name="Bi G."/>
            <person name="Li C."/>
            <person name="Du R."/>
            <person name="Wang X."/>
            <person name="Sun T."/>
            <person name="Guo L."/>
            <person name="Liang H."/>
            <person name="Lu P."/>
            <person name="Wu Y."/>
            <person name="Zhang Z."/>
            <person name="Ro D.K."/>
            <person name="Shang Y."/>
            <person name="Huang S."/>
            <person name="Yan J."/>
        </authorList>
    </citation>
    <scope>NUCLEOTIDE SEQUENCE [LARGE SCALE GENOMIC DNA]</scope>
    <source>
        <strain evidence="3">Ta-2019</strain>
    </source>
</reference>
<dbReference type="PROSITE" id="PS50005">
    <property type="entry name" value="TPR"/>
    <property type="match status" value="1"/>
</dbReference>
<feature type="region of interest" description="Disordered" evidence="2">
    <location>
        <begin position="738"/>
        <end position="759"/>
    </location>
</feature>
<dbReference type="SMART" id="SM00028">
    <property type="entry name" value="TPR"/>
    <property type="match status" value="7"/>
</dbReference>
<dbReference type="Pfam" id="PF00515">
    <property type="entry name" value="TPR_1"/>
    <property type="match status" value="1"/>
</dbReference>
<feature type="non-terminal residue" evidence="3">
    <location>
        <position position="1157"/>
    </location>
</feature>
<dbReference type="GO" id="GO:0040029">
    <property type="term" value="P:epigenetic regulation of gene expression"/>
    <property type="evidence" value="ECO:0007669"/>
    <property type="project" value="InterPro"/>
</dbReference>
<name>A0AA38G755_TAXCH</name>
<evidence type="ECO:0000256" key="2">
    <source>
        <dbReference type="SAM" id="MobiDB-lite"/>
    </source>
</evidence>
<dbReference type="SMART" id="SM00368">
    <property type="entry name" value="LRR_RI"/>
    <property type="match status" value="4"/>
</dbReference>